<evidence type="ECO:0000313" key="2">
    <source>
        <dbReference type="Proteomes" id="UP000265619"/>
    </source>
</evidence>
<dbReference type="Proteomes" id="UP000265619">
    <property type="component" value="Unassembled WGS sequence"/>
</dbReference>
<protein>
    <submittedName>
        <fullName evidence="1">Uncharacterized protein</fullName>
    </submittedName>
</protein>
<evidence type="ECO:0000313" key="1">
    <source>
        <dbReference type="EMBL" id="RIX73468.1"/>
    </source>
</evidence>
<organism evidence="1 2">
    <name type="scientific">Acidovorax cavernicola</name>
    <dbReference type="NCBI Taxonomy" id="1675792"/>
    <lineage>
        <taxon>Bacteria</taxon>
        <taxon>Pseudomonadati</taxon>
        <taxon>Pseudomonadota</taxon>
        <taxon>Betaproteobacteria</taxon>
        <taxon>Burkholderiales</taxon>
        <taxon>Comamonadaceae</taxon>
        <taxon>Acidovorax</taxon>
    </lineage>
</organism>
<sequence length="61" mass="7356">MCALYLRAFRRKPWSSATAVIYSFKERDRFHENEIPAGLGDPGHIGGLRWRWWRWRIPRLA</sequence>
<keyword evidence="2" id="KW-1185">Reference proteome</keyword>
<dbReference type="EMBL" id="QXMN01000064">
    <property type="protein sequence ID" value="RIX73468.1"/>
    <property type="molecule type" value="Genomic_DNA"/>
</dbReference>
<comment type="caution">
    <text evidence="1">The sequence shown here is derived from an EMBL/GenBank/DDBJ whole genome shotgun (WGS) entry which is preliminary data.</text>
</comment>
<proteinExistence type="predicted"/>
<feature type="non-terminal residue" evidence="1">
    <location>
        <position position="61"/>
    </location>
</feature>
<gene>
    <name evidence="1" type="ORF">D3H34_29220</name>
</gene>
<dbReference type="AlphaFoldDB" id="A0A9X8GSN4"/>
<name>A0A9X8GSN4_9BURK</name>
<reference evidence="1 2" key="1">
    <citation type="submission" date="2018-09" db="EMBL/GenBank/DDBJ databases">
        <title>Acidovorax cavernicola nov. sp. isolated from Gruta de las Maravillas (Aracena, Spain).</title>
        <authorList>
            <person name="Jurado V."/>
            <person name="Gutierrez-Patricio S."/>
            <person name="Gonzalez-Pimentel J.L."/>
            <person name="Miller A.Z."/>
            <person name="Laiz L."/>
            <person name="Saiz-Jimenez C."/>
        </authorList>
    </citation>
    <scope>NUCLEOTIDE SEQUENCE [LARGE SCALE GENOMIC DNA]</scope>
    <source>
        <strain evidence="1 2">1011MAR4D40.2</strain>
    </source>
</reference>
<accession>A0A9X8GSN4</accession>